<feature type="chain" id="PRO_5013264639" evidence="1">
    <location>
        <begin position="30"/>
        <end position="178"/>
    </location>
</feature>
<protein>
    <submittedName>
        <fullName evidence="2">Alternate signal-mediated exported protein</fullName>
    </submittedName>
</protein>
<accession>A0A2A9ELG4</accession>
<keyword evidence="1" id="KW-0732">Signal</keyword>
<dbReference type="EMBL" id="PDJI01000004">
    <property type="protein sequence ID" value="PFG39748.1"/>
    <property type="molecule type" value="Genomic_DNA"/>
</dbReference>
<dbReference type="Proteomes" id="UP000222106">
    <property type="component" value="Unassembled WGS sequence"/>
</dbReference>
<feature type="signal peptide" evidence="1">
    <location>
        <begin position="1"/>
        <end position="29"/>
    </location>
</feature>
<name>A0A2A9ELG4_9MICO</name>
<dbReference type="AlphaFoldDB" id="A0A2A9ELG4"/>
<evidence type="ECO:0000256" key="1">
    <source>
        <dbReference type="SAM" id="SignalP"/>
    </source>
</evidence>
<organism evidence="2 3">
    <name type="scientific">Georgenia soli</name>
    <dbReference type="NCBI Taxonomy" id="638953"/>
    <lineage>
        <taxon>Bacteria</taxon>
        <taxon>Bacillati</taxon>
        <taxon>Actinomycetota</taxon>
        <taxon>Actinomycetes</taxon>
        <taxon>Micrococcales</taxon>
        <taxon>Bogoriellaceae</taxon>
        <taxon>Georgenia</taxon>
    </lineage>
</organism>
<sequence>MSRPTLSAAATTLAGAALLLAAAVPQAFGSVDAGAPITPGAVKVEAVGATVTASGREAGDELVVVPGETVTFTTTARVTVEGEGLRAVLRLDTSELFAVAPDALREELDAAVDVQVAGLSPADAGENTWVVPGRSEPYEVTAVVSVEMPDLDDVQGQPLSTGELTWSVTQAAGGGERG</sequence>
<gene>
    <name evidence="2" type="ORF">ATJ97_2261</name>
</gene>
<evidence type="ECO:0000313" key="2">
    <source>
        <dbReference type="EMBL" id="PFG39748.1"/>
    </source>
</evidence>
<comment type="caution">
    <text evidence="2">The sequence shown here is derived from an EMBL/GenBank/DDBJ whole genome shotgun (WGS) entry which is preliminary data.</text>
</comment>
<evidence type="ECO:0000313" key="3">
    <source>
        <dbReference type="Proteomes" id="UP000222106"/>
    </source>
</evidence>
<proteinExistence type="predicted"/>
<dbReference type="OrthoDB" id="5493262at2"/>
<reference evidence="2 3" key="1">
    <citation type="submission" date="2017-10" db="EMBL/GenBank/DDBJ databases">
        <title>Sequencing the genomes of 1000 actinobacteria strains.</title>
        <authorList>
            <person name="Klenk H.-P."/>
        </authorList>
    </citation>
    <scope>NUCLEOTIDE SEQUENCE [LARGE SCALE GENOMIC DNA]</scope>
    <source>
        <strain evidence="2 3">DSM 21838</strain>
    </source>
</reference>
<dbReference type="RefSeq" id="WP_098483794.1">
    <property type="nucleotide sequence ID" value="NZ_PDJI01000004.1"/>
</dbReference>
<keyword evidence="3" id="KW-1185">Reference proteome</keyword>